<reference evidence="2" key="1">
    <citation type="submission" date="2014-11" db="EMBL/GenBank/DDBJ databases">
        <authorList>
            <person name="Amaro Gonzalez C."/>
        </authorList>
    </citation>
    <scope>NUCLEOTIDE SEQUENCE</scope>
</reference>
<feature type="chain" id="PRO_5002434319" evidence="1">
    <location>
        <begin position="21"/>
        <end position="43"/>
    </location>
</feature>
<evidence type="ECO:0000313" key="2">
    <source>
        <dbReference type="EMBL" id="JAH85465.1"/>
    </source>
</evidence>
<name>A0A0E9W7A1_ANGAN</name>
<sequence length="43" mass="4952">MTFLFLFTLVFLPLKNLCRGRDLDSLSNQVWPCGLRSSDNMSD</sequence>
<reference evidence="2" key="2">
    <citation type="journal article" date="2015" name="Fish Shellfish Immunol.">
        <title>Early steps in the European eel (Anguilla anguilla)-Vibrio vulnificus interaction in the gills: Role of the RtxA13 toxin.</title>
        <authorList>
            <person name="Callol A."/>
            <person name="Pajuelo D."/>
            <person name="Ebbesson L."/>
            <person name="Teles M."/>
            <person name="MacKenzie S."/>
            <person name="Amaro C."/>
        </authorList>
    </citation>
    <scope>NUCLEOTIDE SEQUENCE</scope>
</reference>
<dbReference type="AlphaFoldDB" id="A0A0E9W7A1"/>
<proteinExistence type="predicted"/>
<evidence type="ECO:0000256" key="1">
    <source>
        <dbReference type="SAM" id="SignalP"/>
    </source>
</evidence>
<dbReference type="EMBL" id="GBXM01023112">
    <property type="protein sequence ID" value="JAH85465.1"/>
    <property type="molecule type" value="Transcribed_RNA"/>
</dbReference>
<feature type="signal peptide" evidence="1">
    <location>
        <begin position="1"/>
        <end position="20"/>
    </location>
</feature>
<keyword evidence="1" id="KW-0732">Signal</keyword>
<protein>
    <submittedName>
        <fullName evidence="2">Uncharacterized protein</fullName>
    </submittedName>
</protein>
<accession>A0A0E9W7A1</accession>
<organism evidence="2">
    <name type="scientific">Anguilla anguilla</name>
    <name type="common">European freshwater eel</name>
    <name type="synonym">Muraena anguilla</name>
    <dbReference type="NCBI Taxonomy" id="7936"/>
    <lineage>
        <taxon>Eukaryota</taxon>
        <taxon>Metazoa</taxon>
        <taxon>Chordata</taxon>
        <taxon>Craniata</taxon>
        <taxon>Vertebrata</taxon>
        <taxon>Euteleostomi</taxon>
        <taxon>Actinopterygii</taxon>
        <taxon>Neopterygii</taxon>
        <taxon>Teleostei</taxon>
        <taxon>Anguilliformes</taxon>
        <taxon>Anguillidae</taxon>
        <taxon>Anguilla</taxon>
    </lineage>
</organism>